<evidence type="ECO:0000313" key="1">
    <source>
        <dbReference type="EMBL" id="KAJ7022480.1"/>
    </source>
</evidence>
<dbReference type="AlphaFoldDB" id="A0AAD6SA20"/>
<reference evidence="1" key="1">
    <citation type="submission" date="2023-03" db="EMBL/GenBank/DDBJ databases">
        <title>Massive genome expansion in bonnet fungi (Mycena s.s.) driven by repeated elements and novel gene families across ecological guilds.</title>
        <authorList>
            <consortium name="Lawrence Berkeley National Laboratory"/>
            <person name="Harder C.B."/>
            <person name="Miyauchi S."/>
            <person name="Viragh M."/>
            <person name="Kuo A."/>
            <person name="Thoen E."/>
            <person name="Andreopoulos B."/>
            <person name="Lu D."/>
            <person name="Skrede I."/>
            <person name="Drula E."/>
            <person name="Henrissat B."/>
            <person name="Morin E."/>
            <person name="Kohler A."/>
            <person name="Barry K."/>
            <person name="LaButti K."/>
            <person name="Morin E."/>
            <person name="Salamov A."/>
            <person name="Lipzen A."/>
            <person name="Mereny Z."/>
            <person name="Hegedus B."/>
            <person name="Baldrian P."/>
            <person name="Stursova M."/>
            <person name="Weitz H."/>
            <person name="Taylor A."/>
            <person name="Grigoriev I.V."/>
            <person name="Nagy L.G."/>
            <person name="Martin F."/>
            <person name="Kauserud H."/>
        </authorList>
    </citation>
    <scope>NUCLEOTIDE SEQUENCE</scope>
    <source>
        <strain evidence="1">CBHHK200</strain>
    </source>
</reference>
<evidence type="ECO:0000313" key="2">
    <source>
        <dbReference type="Proteomes" id="UP001218188"/>
    </source>
</evidence>
<comment type="caution">
    <text evidence="1">The sequence shown here is derived from an EMBL/GenBank/DDBJ whole genome shotgun (WGS) entry which is preliminary data.</text>
</comment>
<keyword evidence="2" id="KW-1185">Reference proteome</keyword>
<accession>A0AAD6SA20</accession>
<protein>
    <submittedName>
        <fullName evidence="1">Uncharacterized protein</fullName>
    </submittedName>
</protein>
<organism evidence="1 2">
    <name type="scientific">Mycena alexandri</name>
    <dbReference type="NCBI Taxonomy" id="1745969"/>
    <lineage>
        <taxon>Eukaryota</taxon>
        <taxon>Fungi</taxon>
        <taxon>Dikarya</taxon>
        <taxon>Basidiomycota</taxon>
        <taxon>Agaricomycotina</taxon>
        <taxon>Agaricomycetes</taxon>
        <taxon>Agaricomycetidae</taxon>
        <taxon>Agaricales</taxon>
        <taxon>Marasmiineae</taxon>
        <taxon>Mycenaceae</taxon>
        <taxon>Mycena</taxon>
    </lineage>
</organism>
<gene>
    <name evidence="1" type="ORF">C8F04DRAFT_1272590</name>
</gene>
<dbReference type="EMBL" id="JARJCM010000209">
    <property type="protein sequence ID" value="KAJ7022480.1"/>
    <property type="molecule type" value="Genomic_DNA"/>
</dbReference>
<proteinExistence type="predicted"/>
<name>A0AAD6SA20_9AGAR</name>
<dbReference type="Proteomes" id="UP001218188">
    <property type="component" value="Unassembled WGS sequence"/>
</dbReference>
<sequence length="124" mass="14600">MALNLCRDLVLHIPVWKMDDASKADEFDEDGDKMPALVPLDDDEESGNTFIFPTYISIDWSFMLPWRPYRDSSLQKGERYLHLDDTFRMLRQSRLRLSVSLTYSTTCQYLCKCNCHKKQVRAKL</sequence>